<evidence type="ECO:0000256" key="8">
    <source>
        <dbReference type="ARBA" id="ARBA00022989"/>
    </source>
</evidence>
<evidence type="ECO:0000256" key="3">
    <source>
        <dbReference type="ARBA" id="ARBA00022448"/>
    </source>
</evidence>
<keyword evidence="8" id="KW-1133">Transmembrane helix</keyword>
<evidence type="ECO:0000256" key="2">
    <source>
        <dbReference type="ARBA" id="ARBA00006555"/>
    </source>
</evidence>
<organism evidence="11 12">
    <name type="scientific">Labilibaculum manganireducens</name>
    <dbReference type="NCBI Taxonomy" id="1940525"/>
    <lineage>
        <taxon>Bacteria</taxon>
        <taxon>Pseudomonadati</taxon>
        <taxon>Bacteroidota</taxon>
        <taxon>Bacteroidia</taxon>
        <taxon>Marinilabiliales</taxon>
        <taxon>Marinifilaceae</taxon>
        <taxon>Labilibaculum</taxon>
    </lineage>
</organism>
<dbReference type="EMBL" id="MVDE01000008">
    <property type="protein sequence ID" value="PKQ67594.1"/>
    <property type="molecule type" value="Genomic_DNA"/>
</dbReference>
<dbReference type="GO" id="GO:0055085">
    <property type="term" value="P:transmembrane transport"/>
    <property type="evidence" value="ECO:0007669"/>
    <property type="project" value="InterPro"/>
</dbReference>
<dbReference type="PANTHER" id="PTHR33446">
    <property type="entry name" value="PROTEIN TONB-RELATED"/>
    <property type="match status" value="1"/>
</dbReference>
<keyword evidence="12" id="KW-1185">Reference proteome</keyword>
<comment type="caution">
    <text evidence="11">The sequence shown here is derived from an EMBL/GenBank/DDBJ whole genome shotgun (WGS) entry which is preliminary data.</text>
</comment>
<dbReference type="NCBIfam" id="TIGR01352">
    <property type="entry name" value="tonB_Cterm"/>
    <property type="match status" value="1"/>
</dbReference>
<dbReference type="PROSITE" id="PS52015">
    <property type="entry name" value="TONB_CTD"/>
    <property type="match status" value="1"/>
</dbReference>
<reference evidence="11 12" key="1">
    <citation type="journal article" date="2017" name="Front. Microbiol.">
        <title>Labilibaculum manganireducens gen. nov., sp. nov. and Labilibaculum filiforme sp. nov., Novel Bacteroidetes Isolated from Subsurface Sediments of the Baltic Sea.</title>
        <authorList>
            <person name="Vandieken V."/>
            <person name="Marshall I.P."/>
            <person name="Niemann H."/>
            <person name="Engelen B."/>
            <person name="Cypionka H."/>
        </authorList>
    </citation>
    <scope>NUCLEOTIDE SEQUENCE [LARGE SCALE GENOMIC DNA]</scope>
    <source>
        <strain evidence="11 12">59.10-2M</strain>
    </source>
</reference>
<keyword evidence="7" id="KW-0653">Protein transport</keyword>
<evidence type="ECO:0000313" key="11">
    <source>
        <dbReference type="EMBL" id="PKQ67594.1"/>
    </source>
</evidence>
<dbReference type="Proteomes" id="UP000233618">
    <property type="component" value="Unassembled WGS sequence"/>
</dbReference>
<keyword evidence="4" id="KW-1003">Cell membrane</keyword>
<dbReference type="Gene3D" id="3.30.1150.10">
    <property type="match status" value="1"/>
</dbReference>
<dbReference type="AlphaFoldDB" id="A0A2N3IB61"/>
<accession>A0A2N3IB61</accession>
<comment type="subcellular location">
    <subcellularLocation>
        <location evidence="1">Cell inner membrane</location>
        <topology evidence="1">Single-pass membrane protein</topology>
        <orientation evidence="1">Periplasmic side</orientation>
    </subcellularLocation>
</comment>
<keyword evidence="5" id="KW-0997">Cell inner membrane</keyword>
<feature type="domain" description="TonB C-terminal" evidence="10">
    <location>
        <begin position="10"/>
        <end position="100"/>
    </location>
</feature>
<sequence length="100" mass="11384">MEDMPKFEGNDQKLFQNFISRVVRYPDSCITNGIKGKVYVSFIINTEGKIADIKIDKSVHPLLDQESLNVIKSSPLWTPGFRSKIPVTTSFTVPINFNFM</sequence>
<dbReference type="PANTHER" id="PTHR33446:SF2">
    <property type="entry name" value="PROTEIN TONB"/>
    <property type="match status" value="1"/>
</dbReference>
<evidence type="ECO:0000313" key="12">
    <source>
        <dbReference type="Proteomes" id="UP000233618"/>
    </source>
</evidence>
<evidence type="ECO:0000256" key="6">
    <source>
        <dbReference type="ARBA" id="ARBA00022692"/>
    </source>
</evidence>
<dbReference type="SUPFAM" id="SSF74653">
    <property type="entry name" value="TolA/TonB C-terminal domain"/>
    <property type="match status" value="1"/>
</dbReference>
<dbReference type="InterPro" id="IPR051045">
    <property type="entry name" value="TonB-dependent_transducer"/>
</dbReference>
<keyword evidence="6" id="KW-0812">Transmembrane</keyword>
<protein>
    <recommendedName>
        <fullName evidence="10">TonB C-terminal domain-containing protein</fullName>
    </recommendedName>
</protein>
<evidence type="ECO:0000256" key="1">
    <source>
        <dbReference type="ARBA" id="ARBA00004383"/>
    </source>
</evidence>
<dbReference type="GO" id="GO:0015031">
    <property type="term" value="P:protein transport"/>
    <property type="evidence" value="ECO:0007669"/>
    <property type="project" value="UniProtKB-KW"/>
</dbReference>
<dbReference type="GO" id="GO:0031992">
    <property type="term" value="F:energy transducer activity"/>
    <property type="evidence" value="ECO:0007669"/>
    <property type="project" value="TreeGrafter"/>
</dbReference>
<evidence type="ECO:0000256" key="7">
    <source>
        <dbReference type="ARBA" id="ARBA00022927"/>
    </source>
</evidence>
<name>A0A2N3IB61_9BACT</name>
<gene>
    <name evidence="11" type="ORF">BZG01_07015</name>
</gene>
<evidence type="ECO:0000259" key="10">
    <source>
        <dbReference type="PROSITE" id="PS52015"/>
    </source>
</evidence>
<dbReference type="InterPro" id="IPR006260">
    <property type="entry name" value="TonB/TolA_C"/>
</dbReference>
<keyword evidence="9" id="KW-0472">Membrane</keyword>
<evidence type="ECO:0000256" key="5">
    <source>
        <dbReference type="ARBA" id="ARBA00022519"/>
    </source>
</evidence>
<evidence type="ECO:0000256" key="9">
    <source>
        <dbReference type="ARBA" id="ARBA00023136"/>
    </source>
</evidence>
<dbReference type="InterPro" id="IPR037682">
    <property type="entry name" value="TonB_C"/>
</dbReference>
<proteinExistence type="inferred from homology"/>
<keyword evidence="3" id="KW-0813">Transport</keyword>
<comment type="similarity">
    <text evidence="2">Belongs to the TonB family.</text>
</comment>
<dbReference type="Pfam" id="PF03544">
    <property type="entry name" value="TonB_C"/>
    <property type="match status" value="1"/>
</dbReference>
<evidence type="ECO:0000256" key="4">
    <source>
        <dbReference type="ARBA" id="ARBA00022475"/>
    </source>
</evidence>
<dbReference type="GO" id="GO:0098797">
    <property type="term" value="C:plasma membrane protein complex"/>
    <property type="evidence" value="ECO:0007669"/>
    <property type="project" value="TreeGrafter"/>
</dbReference>